<dbReference type="PROSITE" id="PS50110">
    <property type="entry name" value="RESPONSE_REGULATORY"/>
    <property type="match status" value="1"/>
</dbReference>
<protein>
    <submittedName>
        <fullName evidence="4">Response regulator</fullName>
    </submittedName>
</protein>
<sequence>MKRILVLDDEQDVDFIFKVMLEDEIADGKLHIDFFSNPQECLDDLARRPNDVYDYILSDINMPQINGVQFARVLRNRGYKGRIAFISAYLMDDYEDDMKILNIEHFFSKPLNFNEIKAVLQI</sequence>
<dbReference type="Pfam" id="PF00072">
    <property type="entry name" value="Response_reg"/>
    <property type="match status" value="1"/>
</dbReference>
<gene>
    <name evidence="4" type="ORF">SOO65_20525</name>
</gene>
<accession>A0AAX4HPP3</accession>
<keyword evidence="5" id="KW-1185">Reference proteome</keyword>
<dbReference type="InterPro" id="IPR050595">
    <property type="entry name" value="Bact_response_regulator"/>
</dbReference>
<dbReference type="KEGG" id="psti:SOO65_20525"/>
<keyword evidence="1 2" id="KW-0597">Phosphoprotein</keyword>
<evidence type="ECO:0000313" key="4">
    <source>
        <dbReference type="EMBL" id="WPU65086.1"/>
    </source>
</evidence>
<name>A0AAX4HPP3_9BACT</name>
<dbReference type="PANTHER" id="PTHR44591">
    <property type="entry name" value="STRESS RESPONSE REGULATOR PROTEIN 1"/>
    <property type="match status" value="1"/>
</dbReference>
<reference evidence="4 5" key="1">
    <citation type="submission" date="2023-11" db="EMBL/GenBank/DDBJ databases">
        <title>Peredibacter starrii A3.12.</title>
        <authorList>
            <person name="Mitchell R.J."/>
        </authorList>
    </citation>
    <scope>NUCLEOTIDE SEQUENCE [LARGE SCALE GENOMIC DNA]</scope>
    <source>
        <strain evidence="4 5">A3.12</strain>
    </source>
</reference>
<evidence type="ECO:0000313" key="5">
    <source>
        <dbReference type="Proteomes" id="UP001324634"/>
    </source>
</evidence>
<feature type="domain" description="Response regulatory" evidence="3">
    <location>
        <begin position="3"/>
        <end position="122"/>
    </location>
</feature>
<feature type="modified residue" description="4-aspartylphosphate" evidence="2">
    <location>
        <position position="59"/>
    </location>
</feature>
<dbReference type="InterPro" id="IPR011006">
    <property type="entry name" value="CheY-like_superfamily"/>
</dbReference>
<dbReference type="InterPro" id="IPR001789">
    <property type="entry name" value="Sig_transdc_resp-reg_receiver"/>
</dbReference>
<organism evidence="4 5">
    <name type="scientific">Peredibacter starrii</name>
    <dbReference type="NCBI Taxonomy" id="28202"/>
    <lineage>
        <taxon>Bacteria</taxon>
        <taxon>Pseudomonadati</taxon>
        <taxon>Bdellovibrionota</taxon>
        <taxon>Bacteriovoracia</taxon>
        <taxon>Bacteriovoracales</taxon>
        <taxon>Bacteriovoracaceae</taxon>
        <taxon>Peredibacter</taxon>
    </lineage>
</organism>
<evidence type="ECO:0000256" key="1">
    <source>
        <dbReference type="ARBA" id="ARBA00022553"/>
    </source>
</evidence>
<dbReference type="Gene3D" id="3.40.50.2300">
    <property type="match status" value="1"/>
</dbReference>
<dbReference type="AlphaFoldDB" id="A0AAX4HPP3"/>
<dbReference type="SMART" id="SM00448">
    <property type="entry name" value="REC"/>
    <property type="match status" value="1"/>
</dbReference>
<dbReference type="SUPFAM" id="SSF52172">
    <property type="entry name" value="CheY-like"/>
    <property type="match status" value="1"/>
</dbReference>
<proteinExistence type="predicted"/>
<dbReference type="Proteomes" id="UP001324634">
    <property type="component" value="Chromosome"/>
</dbReference>
<dbReference type="EMBL" id="CP139487">
    <property type="protein sequence ID" value="WPU65086.1"/>
    <property type="molecule type" value="Genomic_DNA"/>
</dbReference>
<evidence type="ECO:0000256" key="2">
    <source>
        <dbReference type="PROSITE-ProRule" id="PRU00169"/>
    </source>
</evidence>
<evidence type="ECO:0000259" key="3">
    <source>
        <dbReference type="PROSITE" id="PS50110"/>
    </source>
</evidence>
<dbReference type="GO" id="GO:0000160">
    <property type="term" value="P:phosphorelay signal transduction system"/>
    <property type="evidence" value="ECO:0007669"/>
    <property type="project" value="InterPro"/>
</dbReference>
<dbReference type="RefSeq" id="WP_321395112.1">
    <property type="nucleotide sequence ID" value="NZ_CP139487.1"/>
</dbReference>
<dbReference type="PANTHER" id="PTHR44591:SF3">
    <property type="entry name" value="RESPONSE REGULATORY DOMAIN-CONTAINING PROTEIN"/>
    <property type="match status" value="1"/>
</dbReference>